<protein>
    <recommendedName>
        <fullName evidence="4">Ricin B lectin domain-containing protein</fullName>
    </recommendedName>
</protein>
<comment type="caution">
    <text evidence="2">The sequence shown here is derived from an EMBL/GenBank/DDBJ whole genome shotgun (WGS) entry which is preliminary data.</text>
</comment>
<evidence type="ECO:0000313" key="2">
    <source>
        <dbReference type="EMBL" id="KAF4676516.1"/>
    </source>
</evidence>
<organism evidence="2 3">
    <name type="scientific">Perkinsus chesapeaki</name>
    <name type="common">Clam parasite</name>
    <name type="synonym">Perkinsus andrewsi</name>
    <dbReference type="NCBI Taxonomy" id="330153"/>
    <lineage>
        <taxon>Eukaryota</taxon>
        <taxon>Sar</taxon>
        <taxon>Alveolata</taxon>
        <taxon>Perkinsozoa</taxon>
        <taxon>Perkinsea</taxon>
        <taxon>Perkinsida</taxon>
        <taxon>Perkinsidae</taxon>
        <taxon>Perkinsus</taxon>
    </lineage>
</organism>
<evidence type="ECO:0000256" key="1">
    <source>
        <dbReference type="SAM" id="Phobius"/>
    </source>
</evidence>
<accession>A0A7J6MYI4</accession>
<keyword evidence="3" id="KW-1185">Reference proteome</keyword>
<evidence type="ECO:0000313" key="3">
    <source>
        <dbReference type="Proteomes" id="UP000591131"/>
    </source>
</evidence>
<dbReference type="OrthoDB" id="431773at2759"/>
<sequence length="505" mass="56507">MAGKHGRGSPILARLCLLIGPALALGIIKPLRWTGIGMAIAMGAMSLLVFIIFRRDMRFSIITALLLANQIALIVSLRDYNNNSAWIHSMDSTASEGFQHVEYKAGDELRSASYPYVSVMVYVPRALEGGKITSSDISKTIDEVLENSSKSLIKEVILYAPEDIALDGGVRYCSSEKMPKYVECTSDQTDTIVFVQAGVTGLAHDWLNGIVREALVRKYSIAIPVVHYSGTTRVQGAVSSSYQITSLNIDKLDESPVLPQLAVFATTKFWLNEVDTNQKLLKDHLALSLSMRTWLCGGQIIVSRLSEVTIGPGYLVTSSQLRQPSLPFNEWLADDISQVNRKCPNDFDWFLTKFRDPLVAANDMAYQSFMLQTSQGCLTHRNGVFRVETNCNPDDKSQRFYWQDKGRILKTIGEDRCLDAASANREGARPVSYWCMIGNDNQHFELEDNRLMWNSYCLAPTPSGDIEFQLCRDDSFGHPIVSQNWVDANKRWENVDSLGAPELFR</sequence>
<proteinExistence type="predicted"/>
<reference evidence="2 3" key="1">
    <citation type="submission" date="2020-04" db="EMBL/GenBank/DDBJ databases">
        <title>Perkinsus chesapeaki whole genome sequence.</title>
        <authorList>
            <person name="Bogema D.R."/>
        </authorList>
    </citation>
    <scope>NUCLEOTIDE SEQUENCE [LARGE SCALE GENOMIC DNA]</scope>
    <source>
        <strain evidence="2">ATCC PRA-425</strain>
    </source>
</reference>
<dbReference type="EMBL" id="JAAPAO010000033">
    <property type="protein sequence ID" value="KAF4676516.1"/>
    <property type="molecule type" value="Genomic_DNA"/>
</dbReference>
<dbReference type="PROSITE" id="PS50231">
    <property type="entry name" value="RICIN_B_LECTIN"/>
    <property type="match status" value="1"/>
</dbReference>
<keyword evidence="1" id="KW-0472">Membrane</keyword>
<dbReference type="Proteomes" id="UP000591131">
    <property type="component" value="Unassembled WGS sequence"/>
</dbReference>
<feature type="transmembrane region" description="Helical" evidence="1">
    <location>
        <begin position="59"/>
        <end position="77"/>
    </location>
</feature>
<name>A0A7J6MYI4_PERCH</name>
<dbReference type="SUPFAM" id="SSF50370">
    <property type="entry name" value="Ricin B-like lectins"/>
    <property type="match status" value="1"/>
</dbReference>
<dbReference type="InterPro" id="IPR035992">
    <property type="entry name" value="Ricin_B-like_lectins"/>
</dbReference>
<keyword evidence="1" id="KW-0812">Transmembrane</keyword>
<feature type="transmembrane region" description="Helical" evidence="1">
    <location>
        <begin position="34"/>
        <end position="52"/>
    </location>
</feature>
<gene>
    <name evidence="2" type="ORF">FOL47_005952</name>
</gene>
<keyword evidence="1" id="KW-1133">Transmembrane helix</keyword>
<dbReference type="Gene3D" id="2.80.10.50">
    <property type="match status" value="1"/>
</dbReference>
<dbReference type="AlphaFoldDB" id="A0A7J6MYI4"/>
<evidence type="ECO:0008006" key="4">
    <source>
        <dbReference type="Google" id="ProtNLM"/>
    </source>
</evidence>